<keyword evidence="3" id="KW-1185">Reference proteome</keyword>
<keyword evidence="1" id="KW-0175">Coiled coil</keyword>
<dbReference type="AlphaFoldDB" id="A0ABD1YQB3"/>
<gene>
    <name evidence="2" type="ORF">R1flu_004260</name>
</gene>
<proteinExistence type="predicted"/>
<evidence type="ECO:0000313" key="3">
    <source>
        <dbReference type="Proteomes" id="UP001605036"/>
    </source>
</evidence>
<evidence type="ECO:0000313" key="2">
    <source>
        <dbReference type="EMBL" id="KAL2632781.1"/>
    </source>
</evidence>
<dbReference type="EMBL" id="JBHFFA010000003">
    <property type="protein sequence ID" value="KAL2632781.1"/>
    <property type="molecule type" value="Genomic_DNA"/>
</dbReference>
<sequence>MATRGAWAADRLANSGKWGTPMRTSAFLPARFTSEQEWLGGGVAWSPGQAAGQQHRIDCTTTTTTTLIGRMSHKILGPKVYDTTLAKKTLNRTEQTHPERLKDSEDMMPLHQLLRNEEVIEDEFLSRTGALDQYLFRNLPDVSIQLSQEQHRREICSSKLQEIERELQEFSDAFGSKLQELKKSIGEFALSMKEILHYDEGTYIEDRLWEEADANSKAVDAVTAIQSPPQR</sequence>
<comment type="caution">
    <text evidence="2">The sequence shown here is derived from an EMBL/GenBank/DDBJ whole genome shotgun (WGS) entry which is preliminary data.</text>
</comment>
<feature type="coiled-coil region" evidence="1">
    <location>
        <begin position="146"/>
        <end position="173"/>
    </location>
</feature>
<dbReference type="Proteomes" id="UP001605036">
    <property type="component" value="Unassembled WGS sequence"/>
</dbReference>
<accession>A0ABD1YQB3</accession>
<name>A0ABD1YQB3_9MARC</name>
<protein>
    <submittedName>
        <fullName evidence="2">Uncharacterized protein</fullName>
    </submittedName>
</protein>
<organism evidence="2 3">
    <name type="scientific">Riccia fluitans</name>
    <dbReference type="NCBI Taxonomy" id="41844"/>
    <lineage>
        <taxon>Eukaryota</taxon>
        <taxon>Viridiplantae</taxon>
        <taxon>Streptophyta</taxon>
        <taxon>Embryophyta</taxon>
        <taxon>Marchantiophyta</taxon>
        <taxon>Marchantiopsida</taxon>
        <taxon>Marchantiidae</taxon>
        <taxon>Marchantiales</taxon>
        <taxon>Ricciaceae</taxon>
        <taxon>Riccia</taxon>
    </lineage>
</organism>
<evidence type="ECO:0000256" key="1">
    <source>
        <dbReference type="SAM" id="Coils"/>
    </source>
</evidence>
<reference evidence="2 3" key="1">
    <citation type="submission" date="2024-09" db="EMBL/GenBank/DDBJ databases">
        <title>Chromosome-scale assembly of Riccia fluitans.</title>
        <authorList>
            <person name="Paukszto L."/>
            <person name="Sawicki J."/>
            <person name="Karawczyk K."/>
            <person name="Piernik-Szablinska J."/>
            <person name="Szczecinska M."/>
            <person name="Mazdziarz M."/>
        </authorList>
    </citation>
    <scope>NUCLEOTIDE SEQUENCE [LARGE SCALE GENOMIC DNA]</scope>
    <source>
        <strain evidence="2">Rf_01</strain>
        <tissue evidence="2">Aerial parts of the thallus</tissue>
    </source>
</reference>